<sequence length="288" mass="34095">MHHAVVWNAQQFLGFMLCKNLLEKGYEVIAFDQQEWLRDYHEEKWLEVGRNANISFWESEEANRLDAVPSTICFIPIFDFYIEYDKRVIEKWKHSYQAFLNKNRDKVEKIVWIAPKQFLESNHGTLEKLRSSLNSVFHDDSATVDEVRWYYVPTLFGPWQPNTLLFQQIIQNGSRMDEMNYLDDTFDALFIETAVNFLIDHVKSPAADSHFILQNKESGAWNAYLSLLGVERSMKGKPKEMLNDAVSLIVDEEEPFVNHIMRQRQWWEMQGKYFTSFNHLSRSSCTKK</sequence>
<proteinExistence type="predicted"/>
<organism evidence="1 2">
    <name type="scientific">Bacillus chungangensis</name>
    <dbReference type="NCBI Taxonomy" id="587633"/>
    <lineage>
        <taxon>Bacteria</taxon>
        <taxon>Bacillati</taxon>
        <taxon>Bacillota</taxon>
        <taxon>Bacilli</taxon>
        <taxon>Bacillales</taxon>
        <taxon>Bacillaceae</taxon>
        <taxon>Bacillus</taxon>
    </lineage>
</organism>
<dbReference type="EMBL" id="JAUSTT010000002">
    <property type="protein sequence ID" value="MDQ0174651.1"/>
    <property type="molecule type" value="Genomic_DNA"/>
</dbReference>
<dbReference type="Proteomes" id="UP001223586">
    <property type="component" value="Unassembled WGS sequence"/>
</dbReference>
<comment type="caution">
    <text evidence="1">The sequence shown here is derived from an EMBL/GenBank/DDBJ whole genome shotgun (WGS) entry which is preliminary data.</text>
</comment>
<reference evidence="1 2" key="1">
    <citation type="submission" date="2023-07" db="EMBL/GenBank/DDBJ databases">
        <title>Genomic Encyclopedia of Type Strains, Phase IV (KMG-IV): sequencing the most valuable type-strain genomes for metagenomic binning, comparative biology and taxonomic classification.</title>
        <authorList>
            <person name="Goeker M."/>
        </authorList>
    </citation>
    <scope>NUCLEOTIDE SEQUENCE [LARGE SCALE GENOMIC DNA]</scope>
    <source>
        <strain evidence="1 2">DSM 23837</strain>
    </source>
</reference>
<keyword evidence="2" id="KW-1185">Reference proteome</keyword>
<gene>
    <name evidence="1" type="ORF">J2S08_000484</name>
</gene>
<evidence type="ECO:0000313" key="2">
    <source>
        <dbReference type="Proteomes" id="UP001223586"/>
    </source>
</evidence>
<accession>A0ABT9WN08</accession>
<protein>
    <submittedName>
        <fullName evidence="1">Uncharacterized protein</fullName>
    </submittedName>
</protein>
<name>A0ABT9WN08_9BACI</name>
<dbReference type="RefSeq" id="WP_307226303.1">
    <property type="nucleotide sequence ID" value="NZ_JAUSTT010000002.1"/>
</dbReference>
<evidence type="ECO:0000313" key="1">
    <source>
        <dbReference type="EMBL" id="MDQ0174651.1"/>
    </source>
</evidence>